<accession>A0ABV3X5K7</accession>
<organism evidence="1 2">
    <name type="scientific">Selenomonas sputigena</name>
    <dbReference type="NCBI Taxonomy" id="69823"/>
    <lineage>
        <taxon>Bacteria</taxon>
        <taxon>Bacillati</taxon>
        <taxon>Bacillota</taxon>
        <taxon>Negativicutes</taxon>
        <taxon>Selenomonadales</taxon>
        <taxon>Selenomonadaceae</taxon>
        <taxon>Selenomonas</taxon>
    </lineage>
</organism>
<dbReference type="RefSeq" id="WP_368846708.1">
    <property type="nucleotide sequence ID" value="NZ_CP194411.1"/>
</dbReference>
<proteinExistence type="predicted"/>
<dbReference type="InterPro" id="IPR029063">
    <property type="entry name" value="SAM-dependent_MTases_sf"/>
</dbReference>
<reference evidence="1 2" key="1">
    <citation type="submission" date="2023-04" db="EMBL/GenBank/DDBJ databases">
        <title>Genome Sequence of Selenomonas sputigena ATCC 33150.</title>
        <authorList>
            <person name="Miller D.P."/>
            <person name="Anvari S."/>
            <person name="Polson S.W."/>
            <person name="Macdonald M."/>
            <person name="Mcdowell J.V."/>
        </authorList>
    </citation>
    <scope>NUCLEOTIDE SEQUENCE [LARGE SCALE GENOMIC DNA]</scope>
    <source>
        <strain evidence="1 2">ATCC 33150</strain>
    </source>
</reference>
<evidence type="ECO:0000313" key="1">
    <source>
        <dbReference type="EMBL" id="MEX5284788.1"/>
    </source>
</evidence>
<gene>
    <name evidence="1" type="ORF">QCO44_03905</name>
</gene>
<dbReference type="EMBL" id="JARVLH010000002">
    <property type="protein sequence ID" value="MEX5284788.1"/>
    <property type="molecule type" value="Genomic_DNA"/>
</dbReference>
<evidence type="ECO:0000313" key="2">
    <source>
        <dbReference type="Proteomes" id="UP001559623"/>
    </source>
</evidence>
<name>A0ABV3X5K7_9FIRM</name>
<comment type="caution">
    <text evidence="1">The sequence shown here is derived from an EMBL/GenBank/DDBJ whole genome shotgun (WGS) entry which is preliminary data.</text>
</comment>
<keyword evidence="2" id="KW-1185">Reference proteome</keyword>
<dbReference type="Proteomes" id="UP001559623">
    <property type="component" value="Unassembled WGS sequence"/>
</dbReference>
<sequence length="268" mass="30664">MDMPFDERLYAEMAAFVPEKTAGNILLVGMNPVWEARFRQDFAEGVFQTVPWDMALNEAWQRCFSLIVLAPGIEELFEPECLLESLQPSLQPCGGVVVPFCNPWHWSVFRSWLKGELRYGTNPLLKGQGRLFSFPEIVRLAKLAHYREFAVRQVLEEGAADMLAVLQGCGFGNGQKEIETSWWIVRLAVFPMRTARLRERYTDEVRHRLARLLHRLENGVEEAASVEALRRLIAENDIDGGYLERFVENIAAEAEKLLAALRKEGLLR</sequence>
<dbReference type="Gene3D" id="3.40.50.150">
    <property type="entry name" value="Vaccinia Virus protein VP39"/>
    <property type="match status" value="1"/>
</dbReference>
<protein>
    <submittedName>
        <fullName evidence="1">Uncharacterized protein</fullName>
    </submittedName>
</protein>